<evidence type="ECO:0000313" key="2">
    <source>
        <dbReference type="EMBL" id="KAJ7100177.1"/>
    </source>
</evidence>
<comment type="caution">
    <text evidence="2">The sequence shown here is derived from an EMBL/GenBank/DDBJ whole genome shotgun (WGS) entry which is preliminary data.</text>
</comment>
<evidence type="ECO:0000313" key="3">
    <source>
        <dbReference type="Proteomes" id="UP001222325"/>
    </source>
</evidence>
<evidence type="ECO:0000256" key="1">
    <source>
        <dbReference type="SAM" id="MobiDB-lite"/>
    </source>
</evidence>
<organism evidence="2 3">
    <name type="scientific">Mycena belliarum</name>
    <dbReference type="NCBI Taxonomy" id="1033014"/>
    <lineage>
        <taxon>Eukaryota</taxon>
        <taxon>Fungi</taxon>
        <taxon>Dikarya</taxon>
        <taxon>Basidiomycota</taxon>
        <taxon>Agaricomycotina</taxon>
        <taxon>Agaricomycetes</taxon>
        <taxon>Agaricomycetidae</taxon>
        <taxon>Agaricales</taxon>
        <taxon>Marasmiineae</taxon>
        <taxon>Mycenaceae</taxon>
        <taxon>Mycena</taxon>
    </lineage>
</organism>
<proteinExistence type="predicted"/>
<keyword evidence="3" id="KW-1185">Reference proteome</keyword>
<reference evidence="2" key="1">
    <citation type="submission" date="2023-03" db="EMBL/GenBank/DDBJ databases">
        <title>Massive genome expansion in bonnet fungi (Mycena s.s.) driven by repeated elements and novel gene families across ecological guilds.</title>
        <authorList>
            <consortium name="Lawrence Berkeley National Laboratory"/>
            <person name="Harder C.B."/>
            <person name="Miyauchi S."/>
            <person name="Viragh M."/>
            <person name="Kuo A."/>
            <person name="Thoen E."/>
            <person name="Andreopoulos B."/>
            <person name="Lu D."/>
            <person name="Skrede I."/>
            <person name="Drula E."/>
            <person name="Henrissat B."/>
            <person name="Morin E."/>
            <person name="Kohler A."/>
            <person name="Barry K."/>
            <person name="LaButti K."/>
            <person name="Morin E."/>
            <person name="Salamov A."/>
            <person name="Lipzen A."/>
            <person name="Mereny Z."/>
            <person name="Hegedus B."/>
            <person name="Baldrian P."/>
            <person name="Stursova M."/>
            <person name="Weitz H."/>
            <person name="Taylor A."/>
            <person name="Grigoriev I.V."/>
            <person name="Nagy L.G."/>
            <person name="Martin F."/>
            <person name="Kauserud H."/>
        </authorList>
    </citation>
    <scope>NUCLEOTIDE SEQUENCE</scope>
    <source>
        <strain evidence="2">CBHHK173m</strain>
    </source>
</reference>
<dbReference type="Proteomes" id="UP001222325">
    <property type="component" value="Unassembled WGS sequence"/>
</dbReference>
<name>A0AAD6UII0_9AGAR</name>
<feature type="region of interest" description="Disordered" evidence="1">
    <location>
        <begin position="82"/>
        <end position="122"/>
    </location>
</feature>
<feature type="compositionally biased region" description="Acidic residues" evidence="1">
    <location>
        <begin position="93"/>
        <end position="108"/>
    </location>
</feature>
<dbReference type="AlphaFoldDB" id="A0AAD6UII0"/>
<dbReference type="EMBL" id="JARJCN010000006">
    <property type="protein sequence ID" value="KAJ7100177.1"/>
    <property type="molecule type" value="Genomic_DNA"/>
</dbReference>
<gene>
    <name evidence="2" type="ORF">B0H15DRAFT_1018443</name>
</gene>
<protein>
    <submittedName>
        <fullName evidence="2">Uncharacterized protein</fullName>
    </submittedName>
</protein>
<accession>A0AAD6UII0</accession>
<sequence>MRVLSELQLTDKAASSIPDGDMVDALIHGPEQHWTLKLEAPKEDWDAIVELGVDDREDVARPSYNSSTHPIAFHKATELERVSKKLPRGPAPDLEDAFDVAEDASDDENSGKGRRSTFSGPGLSKRLMAARCVTSPSHDRADFSLAILMPSINRSSLSKAVKTSRYEGLKLSLK</sequence>